<protein>
    <submittedName>
        <fullName evidence="8">GMC family oxidoreductase</fullName>
    </submittedName>
</protein>
<feature type="domain" description="Glucose-methanol-choline oxidoreductase N-terminal" evidence="6">
    <location>
        <begin position="152"/>
        <end position="374"/>
    </location>
</feature>
<dbReference type="EMBL" id="VWPH01000004">
    <property type="protein sequence ID" value="KAA5835067.1"/>
    <property type="molecule type" value="Genomic_DNA"/>
</dbReference>
<dbReference type="InterPro" id="IPR007867">
    <property type="entry name" value="GMC_OxRtase_C"/>
</dbReference>
<dbReference type="Pfam" id="PF05199">
    <property type="entry name" value="GMC_oxred_C"/>
    <property type="match status" value="1"/>
</dbReference>
<accession>A0A5M7C3L9</accession>
<evidence type="ECO:0000313" key="8">
    <source>
        <dbReference type="EMBL" id="KAA5835067.1"/>
    </source>
</evidence>
<dbReference type="Proteomes" id="UP000323946">
    <property type="component" value="Unassembled WGS sequence"/>
</dbReference>
<dbReference type="GO" id="GO:0050660">
    <property type="term" value="F:flavin adenine dinucleotide binding"/>
    <property type="evidence" value="ECO:0007669"/>
    <property type="project" value="InterPro"/>
</dbReference>
<dbReference type="SUPFAM" id="SSF54373">
    <property type="entry name" value="FAD-linked reductases, C-terminal domain"/>
    <property type="match status" value="1"/>
</dbReference>
<evidence type="ECO:0000256" key="4">
    <source>
        <dbReference type="ARBA" id="ARBA00022827"/>
    </source>
</evidence>
<dbReference type="InterPro" id="IPR000172">
    <property type="entry name" value="GMC_OxRdtase_N"/>
</dbReference>
<evidence type="ECO:0000256" key="2">
    <source>
        <dbReference type="ARBA" id="ARBA00010790"/>
    </source>
</evidence>
<dbReference type="PANTHER" id="PTHR42784:SF1">
    <property type="entry name" value="PYRANOSE 2-OXIDASE"/>
    <property type="match status" value="1"/>
</dbReference>
<comment type="caution">
    <text evidence="8">The sequence shown here is derived from an EMBL/GenBank/DDBJ whole genome shotgun (WGS) entry which is preliminary data.</text>
</comment>
<dbReference type="InterPro" id="IPR051473">
    <property type="entry name" value="P2Ox-like"/>
</dbReference>
<evidence type="ECO:0000256" key="1">
    <source>
        <dbReference type="ARBA" id="ARBA00001974"/>
    </source>
</evidence>
<comment type="cofactor">
    <cofactor evidence="1">
        <name>FAD</name>
        <dbReference type="ChEBI" id="CHEBI:57692"/>
    </cofactor>
</comment>
<dbReference type="AlphaFoldDB" id="A0A5M7C3L9"/>
<comment type="similarity">
    <text evidence="2">Belongs to the GMC oxidoreductase family.</text>
</comment>
<keyword evidence="4" id="KW-0274">FAD</keyword>
<dbReference type="GO" id="GO:0016614">
    <property type="term" value="F:oxidoreductase activity, acting on CH-OH group of donors"/>
    <property type="evidence" value="ECO:0007669"/>
    <property type="project" value="InterPro"/>
</dbReference>
<evidence type="ECO:0000313" key="9">
    <source>
        <dbReference type="Proteomes" id="UP000323946"/>
    </source>
</evidence>
<dbReference type="Gene3D" id="3.50.50.60">
    <property type="entry name" value="FAD/NAD(P)-binding domain"/>
    <property type="match status" value="2"/>
</dbReference>
<feature type="domain" description="Glucose-methanol-choline oxidoreductase C-terminal" evidence="7">
    <location>
        <begin position="448"/>
        <end position="565"/>
    </location>
</feature>
<name>A0A5M7C3L9_SACHI</name>
<dbReference type="OrthoDB" id="9798604at2"/>
<dbReference type="SUPFAM" id="SSF51905">
    <property type="entry name" value="FAD/NAD(P)-binding domain"/>
    <property type="match status" value="1"/>
</dbReference>
<gene>
    <name evidence="8" type="ORF">F1721_09720</name>
</gene>
<dbReference type="Pfam" id="PF00732">
    <property type="entry name" value="GMC_oxred_N"/>
    <property type="match status" value="1"/>
</dbReference>
<evidence type="ECO:0000256" key="3">
    <source>
        <dbReference type="ARBA" id="ARBA00022630"/>
    </source>
</evidence>
<evidence type="ECO:0000259" key="6">
    <source>
        <dbReference type="Pfam" id="PF00732"/>
    </source>
</evidence>
<proteinExistence type="inferred from homology"/>
<dbReference type="InterPro" id="IPR036188">
    <property type="entry name" value="FAD/NAD-bd_sf"/>
</dbReference>
<dbReference type="Pfam" id="PF13450">
    <property type="entry name" value="NAD_binding_8"/>
    <property type="match status" value="1"/>
</dbReference>
<sequence length="573" mass="62450">MSERVVRRSNNCPGGDLDAARGCFGSLAGNLLATCPVKIERSGQRSFVSVAFSSLKSRSRRVPGCVKELPVKFVAVDQAARQVFDACIIGSGASGGVTAHTLAQQGLSVLLVEQGDIIPPGGKIDDHLDPDSWAYAWRHGRWWDTGYPWSAQGFGGGTIFYAGVSFRYHPRDFTPSDEFMGSAAYEHWGLTRQELDPHYDWIEAQLAVAGPSGETVGEYRFPRYTRERLPYTSPGRVLAEAAESLGGKPVATPVAISGVADRFTSGCRQLTPCTDNHCPIGAKADVASRLLYDCGDELSVLLRSRAVKLVASRPGVVGSVEVLSDDERSSTTIRARRFFLAANAIQSAALLLRSSSRLEPHGMANSSGLVGRHLAMKVSGYLRSHVPSQHGYRPLQHRYSSMTLLDSMYGPEFPGGMGGLIYEANPWDGVEDNGFMPLQLECSVGDRPRARNRIGLSKERDRWGLPRVVMNYVADKHDLARLRVLRQRATALLRSLGGKVRQVSTKYELGSAHLHGTLRAGKDPRTSVTDRMGRLHDYDNVWAVDGAVFPFAGNLNPTLTIQANARRIASAIA</sequence>
<keyword evidence="5" id="KW-0560">Oxidoreductase</keyword>
<evidence type="ECO:0000256" key="5">
    <source>
        <dbReference type="ARBA" id="ARBA00023002"/>
    </source>
</evidence>
<keyword evidence="3" id="KW-0285">Flavoprotein</keyword>
<reference evidence="8 9" key="1">
    <citation type="submission" date="2019-09" db="EMBL/GenBank/DDBJ databases">
        <title>Draft genome sequence of the thermophilic Saccharopolyspora hirsuta VKM Ac-666T.</title>
        <authorList>
            <person name="Lobastova T.G."/>
            <person name="Fokina V."/>
            <person name="Bragin E.Y."/>
            <person name="Shtratnikova V.Y."/>
            <person name="Starodumova I.P."/>
            <person name="Tarlachkov S.V."/>
            <person name="Donova M.V."/>
        </authorList>
    </citation>
    <scope>NUCLEOTIDE SEQUENCE [LARGE SCALE GENOMIC DNA]</scope>
    <source>
        <strain evidence="8 9">VKM Ac-666</strain>
    </source>
</reference>
<dbReference type="PANTHER" id="PTHR42784">
    <property type="entry name" value="PYRANOSE 2-OXIDASE"/>
    <property type="match status" value="1"/>
</dbReference>
<organism evidence="8 9">
    <name type="scientific">Saccharopolyspora hirsuta</name>
    <dbReference type="NCBI Taxonomy" id="1837"/>
    <lineage>
        <taxon>Bacteria</taxon>
        <taxon>Bacillati</taxon>
        <taxon>Actinomycetota</taxon>
        <taxon>Actinomycetes</taxon>
        <taxon>Pseudonocardiales</taxon>
        <taxon>Pseudonocardiaceae</taxon>
        <taxon>Saccharopolyspora</taxon>
    </lineage>
</organism>
<evidence type="ECO:0000259" key="7">
    <source>
        <dbReference type="Pfam" id="PF05199"/>
    </source>
</evidence>
<keyword evidence="9" id="KW-1185">Reference proteome</keyword>